<accession>A0A402ARF9</accession>
<dbReference type="AlphaFoldDB" id="A0A402ARF9"/>
<dbReference type="InterPro" id="IPR000073">
    <property type="entry name" value="AB_hydrolase_1"/>
</dbReference>
<reference evidence="4" key="1">
    <citation type="submission" date="2018-12" db="EMBL/GenBank/DDBJ databases">
        <title>Tengunoibacter tsumagoiensis gen. nov., sp. nov., Dictyobacter kobayashii sp. nov., D. alpinus sp. nov., and D. joshuensis sp. nov. and description of Dictyobacteraceae fam. nov. within the order Ktedonobacterales isolated from Tengu-no-mugimeshi.</title>
        <authorList>
            <person name="Wang C.M."/>
            <person name="Zheng Y."/>
            <person name="Sakai Y."/>
            <person name="Toyoda A."/>
            <person name="Minakuchi Y."/>
            <person name="Abe K."/>
            <person name="Yokota A."/>
            <person name="Yabe S."/>
        </authorList>
    </citation>
    <scope>NUCLEOTIDE SEQUENCE [LARGE SCALE GENOMIC DNA]</scope>
    <source>
        <strain evidence="4">Uno11</strain>
    </source>
</reference>
<keyword evidence="1 3" id="KW-0378">Hydrolase</keyword>
<feature type="domain" description="AB hydrolase-1" evidence="2">
    <location>
        <begin position="28"/>
        <end position="257"/>
    </location>
</feature>
<dbReference type="SUPFAM" id="SSF53474">
    <property type="entry name" value="alpha/beta-Hydrolases"/>
    <property type="match status" value="1"/>
</dbReference>
<dbReference type="InterPro" id="IPR029058">
    <property type="entry name" value="AB_hydrolase_fold"/>
</dbReference>
<dbReference type="PRINTS" id="PR00111">
    <property type="entry name" value="ABHYDROLASE"/>
</dbReference>
<gene>
    <name evidence="3" type="ORF">KDK_54910</name>
</gene>
<evidence type="ECO:0000259" key="2">
    <source>
        <dbReference type="Pfam" id="PF00561"/>
    </source>
</evidence>
<protein>
    <submittedName>
        <fullName evidence="3">Hydrolase</fullName>
    </submittedName>
</protein>
<dbReference type="GO" id="GO:0016020">
    <property type="term" value="C:membrane"/>
    <property type="evidence" value="ECO:0007669"/>
    <property type="project" value="TreeGrafter"/>
</dbReference>
<dbReference type="Pfam" id="PF00561">
    <property type="entry name" value="Abhydrolase_1"/>
    <property type="match status" value="1"/>
</dbReference>
<evidence type="ECO:0000256" key="1">
    <source>
        <dbReference type="ARBA" id="ARBA00022801"/>
    </source>
</evidence>
<dbReference type="PANTHER" id="PTHR43798">
    <property type="entry name" value="MONOACYLGLYCEROL LIPASE"/>
    <property type="match status" value="1"/>
</dbReference>
<dbReference type="GO" id="GO:0016787">
    <property type="term" value="F:hydrolase activity"/>
    <property type="evidence" value="ECO:0007669"/>
    <property type="project" value="UniProtKB-KW"/>
</dbReference>
<dbReference type="PRINTS" id="PR00412">
    <property type="entry name" value="EPOXHYDRLASE"/>
</dbReference>
<sequence length="274" mass="30387">MADLHSQTGFLQAQGAPLYYEVAGQGEPVLLIHAGVADSRMWDEQFAAFAQHYRTIRYDQRGYGRSQYPAGPFAYHEDPVELLKSLDIGKAHVVGISFGGKVALDFTLAHPEMVASLVLVAPSVGGTQPSELVQKFAEEEEAYLERGDLDAATELNLRMWVDGPQRTPEQVDPLVRERVRTMQYHAFTVPVPEGAETLDLQPPAITRLAEVQRPTLVIVGDYDIPKKLELSQQLAERLADAQQVIIPGVAHMVSMEQPEQFNRVVLSFLNKVAI</sequence>
<dbReference type="Proteomes" id="UP000287188">
    <property type="component" value="Unassembled WGS sequence"/>
</dbReference>
<name>A0A402ARF9_9CHLR</name>
<dbReference type="InterPro" id="IPR000639">
    <property type="entry name" value="Epox_hydrolase-like"/>
</dbReference>
<evidence type="ECO:0000313" key="4">
    <source>
        <dbReference type="Proteomes" id="UP000287188"/>
    </source>
</evidence>
<comment type="caution">
    <text evidence="3">The sequence shown here is derived from an EMBL/GenBank/DDBJ whole genome shotgun (WGS) entry which is preliminary data.</text>
</comment>
<organism evidence="3 4">
    <name type="scientific">Dictyobacter kobayashii</name>
    <dbReference type="NCBI Taxonomy" id="2014872"/>
    <lineage>
        <taxon>Bacteria</taxon>
        <taxon>Bacillati</taxon>
        <taxon>Chloroflexota</taxon>
        <taxon>Ktedonobacteria</taxon>
        <taxon>Ktedonobacterales</taxon>
        <taxon>Dictyobacteraceae</taxon>
        <taxon>Dictyobacter</taxon>
    </lineage>
</organism>
<dbReference type="PANTHER" id="PTHR43798:SF31">
    <property type="entry name" value="AB HYDROLASE SUPERFAMILY PROTEIN YCLE"/>
    <property type="match status" value="1"/>
</dbReference>
<evidence type="ECO:0000313" key="3">
    <source>
        <dbReference type="EMBL" id="GCE21691.1"/>
    </source>
</evidence>
<dbReference type="RefSeq" id="WP_126553524.1">
    <property type="nucleotide sequence ID" value="NZ_BIFS01000001.1"/>
</dbReference>
<dbReference type="OrthoDB" id="9805423at2"/>
<dbReference type="InterPro" id="IPR050266">
    <property type="entry name" value="AB_hydrolase_sf"/>
</dbReference>
<keyword evidence="4" id="KW-1185">Reference proteome</keyword>
<proteinExistence type="predicted"/>
<dbReference type="Gene3D" id="3.40.50.1820">
    <property type="entry name" value="alpha/beta hydrolase"/>
    <property type="match status" value="1"/>
</dbReference>
<dbReference type="EMBL" id="BIFS01000001">
    <property type="protein sequence ID" value="GCE21691.1"/>
    <property type="molecule type" value="Genomic_DNA"/>
</dbReference>